<feature type="non-terminal residue" evidence="1">
    <location>
        <position position="330"/>
    </location>
</feature>
<proteinExistence type="predicted"/>
<gene>
    <name evidence="1" type="primary">SIN3</name>
    <name evidence="1" type="ORF">H4S07_006878</name>
</gene>
<sequence length="330" mass="35120">RSPSATGSPSMAPAQRSRQVPMEFNHAINYVNKIKMRFAAEPDRYKEFLEILQTYQKESRPIQDVYAQVQVLFSGAPDLLDEFKQFLPDTSESAGSPTTSFARPAGGSASQGQSAVGQHGMGGVPESMAGARLPPVGNFTPVSATGHSGDPFASTTPISGAVAASLVAGAAQAAGASSSSGRKRRAMMSGNAQVPGSVSTKRRNKSAKGEGIVDSSGAYGQPGASITVMQQPINPATATPDELAFFERVKRFIGQPSAYNEFLKLLNLYNQQVLDPKTLVDRAESFIGDDMELFGWFKQFVGFDEQQLAMEDIRSGDEAIMESILGPEPG</sequence>
<dbReference type="EMBL" id="JANBUP010004451">
    <property type="protein sequence ID" value="KAJ2794013.1"/>
    <property type="molecule type" value="Genomic_DNA"/>
</dbReference>
<accession>A0ACC1KS75</accession>
<dbReference type="Proteomes" id="UP001140096">
    <property type="component" value="Unassembled WGS sequence"/>
</dbReference>
<protein>
    <submittedName>
        <fullName evidence="1">Transcriptional regulatory protein sin3</fullName>
    </submittedName>
</protein>
<feature type="non-terminal residue" evidence="1">
    <location>
        <position position="1"/>
    </location>
</feature>
<comment type="caution">
    <text evidence="1">The sequence shown here is derived from an EMBL/GenBank/DDBJ whole genome shotgun (WGS) entry which is preliminary data.</text>
</comment>
<evidence type="ECO:0000313" key="2">
    <source>
        <dbReference type="Proteomes" id="UP001140096"/>
    </source>
</evidence>
<keyword evidence="2" id="KW-1185">Reference proteome</keyword>
<organism evidence="1 2">
    <name type="scientific">Coemansia furcata</name>
    <dbReference type="NCBI Taxonomy" id="417177"/>
    <lineage>
        <taxon>Eukaryota</taxon>
        <taxon>Fungi</taxon>
        <taxon>Fungi incertae sedis</taxon>
        <taxon>Zoopagomycota</taxon>
        <taxon>Kickxellomycotina</taxon>
        <taxon>Kickxellomycetes</taxon>
        <taxon>Kickxellales</taxon>
        <taxon>Kickxellaceae</taxon>
        <taxon>Coemansia</taxon>
    </lineage>
</organism>
<evidence type="ECO:0000313" key="1">
    <source>
        <dbReference type="EMBL" id="KAJ2794013.1"/>
    </source>
</evidence>
<reference evidence="1" key="1">
    <citation type="submission" date="2022-07" db="EMBL/GenBank/DDBJ databases">
        <title>Phylogenomic reconstructions and comparative analyses of Kickxellomycotina fungi.</title>
        <authorList>
            <person name="Reynolds N.K."/>
            <person name="Stajich J.E."/>
            <person name="Barry K."/>
            <person name="Grigoriev I.V."/>
            <person name="Crous P."/>
            <person name="Smith M.E."/>
        </authorList>
    </citation>
    <scope>NUCLEOTIDE SEQUENCE</scope>
    <source>
        <strain evidence="1">CBS 102833</strain>
    </source>
</reference>
<name>A0ACC1KS75_9FUNG</name>